<dbReference type="PROSITE" id="PS50878">
    <property type="entry name" value="RT_POL"/>
    <property type="match status" value="1"/>
</dbReference>
<dbReference type="EMBL" id="CACRXK020006072">
    <property type="protein sequence ID" value="CAB4008269.1"/>
    <property type="molecule type" value="Genomic_DNA"/>
</dbReference>
<dbReference type="CDD" id="cd01650">
    <property type="entry name" value="RT_nLTR_like"/>
    <property type="match status" value="1"/>
</dbReference>
<dbReference type="SUPFAM" id="SSF56672">
    <property type="entry name" value="DNA/RNA polymerases"/>
    <property type="match status" value="1"/>
</dbReference>
<accession>A0A6S7HUQ2</accession>
<proteinExistence type="predicted"/>
<dbReference type="InterPro" id="IPR029309">
    <property type="entry name" value="CaRF"/>
</dbReference>
<reference evidence="1" key="1">
    <citation type="submission" date="2020-04" db="EMBL/GenBank/DDBJ databases">
        <authorList>
            <person name="Alioto T."/>
            <person name="Alioto T."/>
            <person name="Gomez Garrido J."/>
        </authorList>
    </citation>
    <scope>NUCLEOTIDE SEQUENCE</scope>
    <source>
        <strain evidence="1">A484AB</strain>
    </source>
</reference>
<comment type="caution">
    <text evidence="1">The sequence shown here is derived from an EMBL/GenBank/DDBJ whole genome shotgun (WGS) entry which is preliminary data.</text>
</comment>
<dbReference type="Pfam" id="PF00078">
    <property type="entry name" value="RVT_1"/>
    <property type="match status" value="1"/>
</dbReference>
<dbReference type="InterPro" id="IPR043502">
    <property type="entry name" value="DNA/RNA_pol_sf"/>
</dbReference>
<dbReference type="InterPro" id="IPR000477">
    <property type="entry name" value="RT_dom"/>
</dbReference>
<organism evidence="1 2">
    <name type="scientific">Paramuricea clavata</name>
    <name type="common">Red gorgonian</name>
    <name type="synonym">Violescent sea-whip</name>
    <dbReference type="NCBI Taxonomy" id="317549"/>
    <lineage>
        <taxon>Eukaryota</taxon>
        <taxon>Metazoa</taxon>
        <taxon>Cnidaria</taxon>
        <taxon>Anthozoa</taxon>
        <taxon>Octocorallia</taxon>
        <taxon>Malacalcyonacea</taxon>
        <taxon>Plexauridae</taxon>
        <taxon>Paramuricea</taxon>
    </lineage>
</organism>
<evidence type="ECO:0000313" key="2">
    <source>
        <dbReference type="Proteomes" id="UP001152795"/>
    </source>
</evidence>
<dbReference type="Pfam" id="PF15299">
    <property type="entry name" value="ALS2CR8"/>
    <property type="match status" value="1"/>
</dbReference>
<gene>
    <name evidence="1" type="ORF">PACLA_8A004261</name>
</gene>
<dbReference type="OrthoDB" id="6776168at2759"/>
<dbReference type="Proteomes" id="UP001152795">
    <property type="component" value="Unassembled WGS sequence"/>
</dbReference>
<protein>
    <submittedName>
        <fullName evidence="1">Uncharacterized protein</fullName>
    </submittedName>
</protein>
<evidence type="ECO:0000313" key="1">
    <source>
        <dbReference type="EMBL" id="CAB4008269.1"/>
    </source>
</evidence>
<keyword evidence="2" id="KW-1185">Reference proteome</keyword>
<dbReference type="AlphaFoldDB" id="A0A6S7HUQ2"/>
<dbReference type="GO" id="GO:0003700">
    <property type="term" value="F:DNA-binding transcription factor activity"/>
    <property type="evidence" value="ECO:0007669"/>
    <property type="project" value="InterPro"/>
</dbReference>
<dbReference type="PANTHER" id="PTHR33332">
    <property type="entry name" value="REVERSE TRANSCRIPTASE DOMAIN-CONTAINING PROTEIN"/>
    <property type="match status" value="1"/>
</dbReference>
<name>A0A6S7HUQ2_PARCT</name>
<sequence length="651" mass="74841">MHYYSKIPLMLEHMLHPVGKSATVSHYVDVKVIDKIHELVSTNITNPVMVSKCLEQYVEKELFGNSSEKPIKSNRRYYPSRQDLCNHIAKTISVNKYSCYDQESLRVKVDEWKKKSPNSNYFLRTRDEVSGCEEKNSYLYIRNGNTGYMVVAEFMCQNEDSLFWSYLVFFSSVFTSPQSNIGEGNTDNSLPIRTEQHLSDIAIGVDKVANCLHGLDTSKASGPDGLPSMLLKECTQQIARSLCTLFNHSLQCGRMPLEWKSANITPLHKQLLKEPAENYRPISLLPIVSKVLERCVYSQFYEHVFHLITPHQHGFLRNRSCVIQLLSMLHSIGQKLDKNEQTDIVYLDFVKAFDSIDHSILLHKLKCYGVTGRLLNWLSDYLINRHQRVIVDGAASKWTPVTSGVRQGSILGPMLFIIFINDAPEVINNKVVPALFADDTKLYKNITSVNDCNQLQETLTNLDTWSQDNNIKFNGSKCKVLLVMRKKAPVSFPYHLRSKELFRVDDEKDRGVIFSSKLQWNLHINQIVSKAKRQLGVLKRTCYSLTDINIRRTSYLLLVKSKLGYAIQVWSPTHNRQLSERIERVQRRATKWILRTGTCEIPHKQCLLKLELLPLSYDREMKDLTRSSILTLTIVSLLFNMDVLDLAKLLV</sequence>